<dbReference type="PRINTS" id="PR00313">
    <property type="entry name" value="CABNDNGRPT"/>
</dbReference>
<dbReference type="InterPro" id="IPR011049">
    <property type="entry name" value="Serralysin-like_metalloprot_C"/>
</dbReference>
<dbReference type="Pfam" id="PF00353">
    <property type="entry name" value="HemolysinCabind"/>
    <property type="match status" value="6"/>
</dbReference>
<feature type="region of interest" description="Disordered" evidence="3">
    <location>
        <begin position="169"/>
        <end position="192"/>
    </location>
</feature>
<dbReference type="PROSITE" id="PS00330">
    <property type="entry name" value="HEMOLYSIN_CALCIUM"/>
    <property type="match status" value="6"/>
</dbReference>
<keyword evidence="2" id="KW-0964">Secreted</keyword>
<evidence type="ECO:0000313" key="4">
    <source>
        <dbReference type="EMBL" id="CAA2101636.1"/>
    </source>
</evidence>
<reference evidence="4" key="1">
    <citation type="submission" date="2019-12" db="EMBL/GenBank/DDBJ databases">
        <authorList>
            <person name="Cremers G."/>
        </authorList>
    </citation>
    <scope>NUCLEOTIDE SEQUENCE</scope>
    <source>
        <strain evidence="4">Mbul1</strain>
    </source>
</reference>
<comment type="subcellular location">
    <subcellularLocation>
        <location evidence="1">Secreted</location>
    </subcellularLocation>
</comment>
<dbReference type="InterPro" id="IPR001343">
    <property type="entry name" value="Hemolysn_Ca-bd"/>
</dbReference>
<feature type="compositionally biased region" description="Gly residues" evidence="3">
    <location>
        <begin position="180"/>
        <end position="192"/>
    </location>
</feature>
<dbReference type="Gene3D" id="2.150.10.10">
    <property type="entry name" value="Serralysin-like metalloprotease, C-terminal"/>
    <property type="match status" value="4"/>
</dbReference>
<name>A0A679INX6_9HYPH</name>
<dbReference type="AlphaFoldDB" id="A0A679INX6"/>
<dbReference type="SUPFAM" id="SSF51120">
    <property type="entry name" value="beta-Roll"/>
    <property type="match status" value="6"/>
</dbReference>
<evidence type="ECO:0000256" key="1">
    <source>
        <dbReference type="ARBA" id="ARBA00004613"/>
    </source>
</evidence>
<evidence type="ECO:0000256" key="3">
    <source>
        <dbReference type="SAM" id="MobiDB-lite"/>
    </source>
</evidence>
<dbReference type="InterPro" id="IPR050557">
    <property type="entry name" value="RTX_toxin/Mannuronan_C5-epim"/>
</dbReference>
<dbReference type="PANTHER" id="PTHR38340">
    <property type="entry name" value="S-LAYER PROTEIN"/>
    <property type="match status" value="1"/>
</dbReference>
<dbReference type="EMBL" id="LR743504">
    <property type="protein sequence ID" value="CAA2101636.1"/>
    <property type="molecule type" value="Genomic_DNA"/>
</dbReference>
<evidence type="ECO:0000256" key="2">
    <source>
        <dbReference type="ARBA" id="ARBA00022525"/>
    </source>
</evidence>
<dbReference type="PANTHER" id="PTHR38340:SF1">
    <property type="entry name" value="S-LAYER PROTEIN"/>
    <property type="match status" value="1"/>
</dbReference>
<dbReference type="GO" id="GO:0005576">
    <property type="term" value="C:extracellular region"/>
    <property type="evidence" value="ECO:0007669"/>
    <property type="project" value="UniProtKB-SubCell"/>
</dbReference>
<accession>A0A679INX6</accession>
<dbReference type="InterPro" id="IPR018511">
    <property type="entry name" value="Hemolysin-typ_Ca-bd_CS"/>
</dbReference>
<gene>
    <name evidence="4" type="primary">cya_7</name>
    <name evidence="4" type="ORF">MBUL_01277</name>
</gene>
<proteinExistence type="predicted"/>
<dbReference type="GO" id="GO:0005509">
    <property type="term" value="F:calcium ion binding"/>
    <property type="evidence" value="ECO:0007669"/>
    <property type="project" value="InterPro"/>
</dbReference>
<organism evidence="4">
    <name type="scientific">Methylobacterium bullatum</name>
    <dbReference type="NCBI Taxonomy" id="570505"/>
    <lineage>
        <taxon>Bacteria</taxon>
        <taxon>Pseudomonadati</taxon>
        <taxon>Pseudomonadota</taxon>
        <taxon>Alphaproteobacteria</taxon>
        <taxon>Hyphomicrobiales</taxon>
        <taxon>Methylobacteriaceae</taxon>
        <taxon>Methylobacterium</taxon>
    </lineage>
</organism>
<sequence>MATVSILTNAGFDVRDFFVPNLGGADLTFTGLVDSVGDLLLDGTRTDTFEVLTIEANGLTYNYSGNWEIEASTGLTTGTVSASGGYDGVEVKLGDTVLATLDLPFQPVDLGTETSPGILGSVGTLVTDLVGGTVDILLGTLDETVSLVGLNLDATPDLIDIVIDAGGTQTGGEGDDTLRGGSGGDTLDGGAGNDTMIGGAGDDTYIVDSAGDTVVEDAGEGDDTVRSSVTYTLPDNVENLVLTGTGDIDGTGNALDNSIVGNGGDNRLDGGAGNDRLTARGGDDVLIGGTGNDIMRGGAGDDVYVVDSTGDQVIEAADEGNDTVRSSVTYSLGANVENVILIGTGAIDATGTGGANSLTGNNGDNRLDGGAGNDTLSGRGGNDTLLGGTGADTMRGGTGDDTYVVDDAGDRVIELAGEGTDTVRSSIDYTLGANVERLVLTGAGDLDGTGNALNNAIFGTGGDNTLRGEGGNDILFGKGGADILDGGTGNDTLHGGLGDDTYFVDRAGDKIVELPGEGNDTVYAAATYGLSANVENLVLTGTRNFSGIGNDLDNDITGNDGNNRLSGGAGDDVITGRGGNDTLLGGSGADTMRGGTGNDTYVIDNAGDRAIEQPGEGFDTIRSTVSHTMEANTEKMVLSGNGDLVANGNAGNNQIYGNAGDTEIYSGDGRDLLYGRGGADTFVFKDVTDSDVAIGGRDIVKDFDFAAGDRIDLSAIDANSGLAGDQGFQFVGTEAFSGEAGELRMKFGGGNTLLQGDTNGDGATDFAVLLQGHHVLDSGSFLV</sequence>
<protein>
    <submittedName>
        <fullName evidence="4">Bifunctional hemolysin/adenylate cyclase</fullName>
    </submittedName>
</protein>
<feature type="region of interest" description="Disordered" evidence="3">
    <location>
        <begin position="358"/>
        <end position="382"/>
    </location>
</feature>